<comment type="subcellular location">
    <subcellularLocation>
        <location evidence="2">Mitochondrion inner membrane</location>
        <topology evidence="2">Peripheral membrane protein</topology>
    </subcellularLocation>
</comment>
<evidence type="ECO:0000256" key="22">
    <source>
        <dbReference type="ARBA" id="ARBA00032666"/>
    </source>
</evidence>
<dbReference type="InterPro" id="IPR001128">
    <property type="entry name" value="Cyt_P450"/>
</dbReference>
<evidence type="ECO:0000256" key="16">
    <source>
        <dbReference type="ARBA" id="ARBA00023128"/>
    </source>
</evidence>
<evidence type="ECO:0000256" key="11">
    <source>
        <dbReference type="ARBA" id="ARBA00022946"/>
    </source>
</evidence>
<evidence type="ECO:0000256" key="17">
    <source>
        <dbReference type="ARBA" id="ARBA00023136"/>
    </source>
</evidence>
<dbReference type="Pfam" id="PF00067">
    <property type="entry name" value="p450"/>
    <property type="match status" value="2"/>
</dbReference>
<keyword evidence="9 25" id="KW-0479">Metal-binding</keyword>
<evidence type="ECO:0000256" key="4">
    <source>
        <dbReference type="ARBA" id="ARBA00010617"/>
    </source>
</evidence>
<reference evidence="27" key="2">
    <citation type="submission" date="2020-05" db="UniProtKB">
        <authorList>
            <consortium name="EnsemblMetazoa"/>
        </authorList>
    </citation>
    <scope>IDENTIFICATION</scope>
    <source>
        <strain evidence="27">MINIMUS1</strain>
    </source>
</reference>
<organism evidence="27 28">
    <name type="scientific">Anopheles minimus</name>
    <dbReference type="NCBI Taxonomy" id="112268"/>
    <lineage>
        <taxon>Eukaryota</taxon>
        <taxon>Metazoa</taxon>
        <taxon>Ecdysozoa</taxon>
        <taxon>Arthropoda</taxon>
        <taxon>Hexapoda</taxon>
        <taxon>Insecta</taxon>
        <taxon>Pterygota</taxon>
        <taxon>Neoptera</taxon>
        <taxon>Endopterygota</taxon>
        <taxon>Diptera</taxon>
        <taxon>Nematocera</taxon>
        <taxon>Culicoidea</taxon>
        <taxon>Culicidae</taxon>
        <taxon>Anophelinae</taxon>
        <taxon>Anopheles</taxon>
    </lineage>
</organism>
<name>A0A182W5L6_9DIPT</name>
<comment type="similarity">
    <text evidence="4">Belongs to the cytochrome P450 family.</text>
</comment>
<feature type="transmembrane region" description="Helical" evidence="26">
    <location>
        <begin position="20"/>
        <end position="38"/>
    </location>
</feature>
<dbReference type="AlphaFoldDB" id="A0A182W5L6"/>
<keyword evidence="19" id="KW-0753">Steroid metabolism</keyword>
<keyword evidence="20" id="KW-0755">Steroidogenesis</keyword>
<evidence type="ECO:0000256" key="26">
    <source>
        <dbReference type="SAM" id="Phobius"/>
    </source>
</evidence>
<keyword evidence="28" id="KW-1185">Reference proteome</keyword>
<dbReference type="VEuPathDB" id="VectorBase:AMIN005632"/>
<keyword evidence="7" id="KW-0153">Cholesterol metabolism</keyword>
<keyword evidence="12" id="KW-0560">Oxidoreductase</keyword>
<keyword evidence="16" id="KW-0496">Mitochondrion</keyword>
<keyword evidence="11" id="KW-0809">Transit peptide</keyword>
<comment type="cofactor">
    <cofactor evidence="1 25">
        <name>heme</name>
        <dbReference type="ChEBI" id="CHEBI:30413"/>
    </cofactor>
</comment>
<reference evidence="28" key="1">
    <citation type="submission" date="2013-03" db="EMBL/GenBank/DDBJ databases">
        <title>The Genome Sequence of Anopheles minimus MINIMUS1.</title>
        <authorList>
            <consortium name="The Broad Institute Genomics Platform"/>
            <person name="Neafsey D.E."/>
            <person name="Walton C."/>
            <person name="Walker B."/>
            <person name="Young S.K."/>
            <person name="Zeng Q."/>
            <person name="Gargeya S."/>
            <person name="Fitzgerald M."/>
            <person name="Haas B."/>
            <person name="Abouelleil A."/>
            <person name="Allen A.W."/>
            <person name="Alvarado L."/>
            <person name="Arachchi H.M."/>
            <person name="Berlin A.M."/>
            <person name="Chapman S.B."/>
            <person name="Gainer-Dewar J."/>
            <person name="Goldberg J."/>
            <person name="Griggs A."/>
            <person name="Gujja S."/>
            <person name="Hansen M."/>
            <person name="Howarth C."/>
            <person name="Imamovic A."/>
            <person name="Ireland A."/>
            <person name="Larimer J."/>
            <person name="McCowan C."/>
            <person name="Murphy C."/>
            <person name="Pearson M."/>
            <person name="Poon T.W."/>
            <person name="Priest M."/>
            <person name="Roberts A."/>
            <person name="Saif S."/>
            <person name="Shea T."/>
            <person name="Sisk P."/>
            <person name="Sykes S."/>
            <person name="Wortman J."/>
            <person name="Nusbaum C."/>
            <person name="Birren B."/>
        </authorList>
    </citation>
    <scope>NUCLEOTIDE SEQUENCE [LARGE SCALE GENOMIC DNA]</scope>
    <source>
        <strain evidence="28">MINIMUS1</strain>
    </source>
</reference>
<keyword evidence="8 25" id="KW-0349">Heme</keyword>
<evidence type="ECO:0000256" key="7">
    <source>
        <dbReference type="ARBA" id="ARBA00022548"/>
    </source>
</evidence>
<dbReference type="STRING" id="112268.A0A182W5L6"/>
<evidence type="ECO:0000256" key="25">
    <source>
        <dbReference type="PIRSR" id="PIRSR602401-1"/>
    </source>
</evidence>
<evidence type="ECO:0000256" key="6">
    <source>
        <dbReference type="ARBA" id="ARBA00019844"/>
    </source>
</evidence>
<dbReference type="EC" id="1.14.15.6" evidence="5"/>
<dbReference type="PANTHER" id="PTHR24279">
    <property type="entry name" value="CYTOCHROME P450"/>
    <property type="match status" value="1"/>
</dbReference>
<evidence type="ECO:0000256" key="3">
    <source>
        <dbReference type="ARBA" id="ARBA00005108"/>
    </source>
</evidence>
<dbReference type="Proteomes" id="UP000075920">
    <property type="component" value="Unassembled WGS sequence"/>
</dbReference>
<evidence type="ECO:0000256" key="9">
    <source>
        <dbReference type="ARBA" id="ARBA00022723"/>
    </source>
</evidence>
<dbReference type="GO" id="GO:0005506">
    <property type="term" value="F:iron ion binding"/>
    <property type="evidence" value="ECO:0007669"/>
    <property type="project" value="InterPro"/>
</dbReference>
<keyword evidence="17 26" id="KW-0472">Membrane</keyword>
<dbReference type="Gene3D" id="1.10.630.10">
    <property type="entry name" value="Cytochrome P450"/>
    <property type="match status" value="2"/>
</dbReference>
<dbReference type="EnsemblMetazoa" id="AMIN005632-RA">
    <property type="protein sequence ID" value="AMIN005632-PA"/>
    <property type="gene ID" value="AMIN005632"/>
</dbReference>
<evidence type="ECO:0000256" key="24">
    <source>
        <dbReference type="ARBA" id="ARBA00033394"/>
    </source>
</evidence>
<keyword evidence="26" id="KW-1133">Transmembrane helix</keyword>
<keyword evidence="26" id="KW-0812">Transmembrane</keyword>
<evidence type="ECO:0000256" key="14">
    <source>
        <dbReference type="ARBA" id="ARBA00023033"/>
    </source>
</evidence>
<evidence type="ECO:0000256" key="13">
    <source>
        <dbReference type="ARBA" id="ARBA00023004"/>
    </source>
</evidence>
<keyword evidence="14" id="KW-0503">Monooxygenase</keyword>
<proteinExistence type="inferred from homology"/>
<dbReference type="InterPro" id="IPR002401">
    <property type="entry name" value="Cyt_P450_E_grp-I"/>
</dbReference>
<evidence type="ECO:0000256" key="10">
    <source>
        <dbReference type="ARBA" id="ARBA00022792"/>
    </source>
</evidence>
<protein>
    <recommendedName>
        <fullName evidence="6">Cholesterol side-chain cleavage enzyme, mitochondrial</fullName>
        <ecNumber evidence="5">1.14.15.6</ecNumber>
    </recommendedName>
    <alternativeName>
        <fullName evidence="21">CYPXIA1</fullName>
    </alternativeName>
    <alternativeName>
        <fullName evidence="23">Cholesterol desmolase</fullName>
    </alternativeName>
    <alternativeName>
        <fullName evidence="22">Cytochrome P450 11A1</fullName>
    </alternativeName>
    <alternativeName>
        <fullName evidence="24">Cytochrome P450(scc)</fullName>
    </alternativeName>
</protein>
<dbReference type="GO" id="GO:0016705">
    <property type="term" value="F:oxidoreductase activity, acting on paired donors, with incorporation or reduction of molecular oxygen"/>
    <property type="evidence" value="ECO:0007669"/>
    <property type="project" value="InterPro"/>
</dbReference>
<evidence type="ECO:0000256" key="8">
    <source>
        <dbReference type="ARBA" id="ARBA00022617"/>
    </source>
</evidence>
<accession>A0A182W5L6</accession>
<evidence type="ECO:0000256" key="1">
    <source>
        <dbReference type="ARBA" id="ARBA00001971"/>
    </source>
</evidence>
<dbReference type="PANTHER" id="PTHR24279:SF3">
    <property type="entry name" value="CHOLESTEROL SIDE-CHAIN CLEAVAGE ENZYME, MITOCHONDRIAL"/>
    <property type="match status" value="1"/>
</dbReference>
<evidence type="ECO:0000256" key="18">
    <source>
        <dbReference type="ARBA" id="ARBA00023166"/>
    </source>
</evidence>
<evidence type="ECO:0000256" key="12">
    <source>
        <dbReference type="ARBA" id="ARBA00023002"/>
    </source>
</evidence>
<evidence type="ECO:0000256" key="19">
    <source>
        <dbReference type="ARBA" id="ARBA00023221"/>
    </source>
</evidence>
<evidence type="ECO:0000256" key="2">
    <source>
        <dbReference type="ARBA" id="ARBA00004637"/>
    </source>
</evidence>
<sequence length="515" mass="58649">RTTQAGPKPSTESLFVNLSRSAFVLLVSCAVSFTVPMFHRLRSPNIRQLWLLELPYKQLTGKIDRIGFASGNALPFIKIPGPRRLPLLGVLNDIMHLGKPAELHLRISKYHELYGDLVRMQIGTQNAVFVRDPQLMRKTFQLEGPFPRHPLPESWTYFNKKHDYQRGLFFMDGKEWLQSRQIFNKPMLKDFNWMEEPIRGTCAATIGHIKQNCNDTTAFEGIEAFLYKWSVEVVLSVMLGASFPKCQQSAEFRQLVEQFSTVVYDIFRCSSELMNIPPAIADRLNVQPWQQFEKVVPETIRLATEIIEFGIANSQSNDGLLDLMTSFATVWSLYLLASNPTLQESVRENVRESNTLECTAVKGVVRETLRLYPVAPFIGRFIENECIFGEYALPKDTLVLLSLYSAGRDERFFTQPDQFNPYRWQRNNKDTTTSNDKSINTASASLPFAIGARSCIGQKIAQLQMHYLLSMILTNFDVALAGKDQQESIKPILKMITVPNMPVRVCFKPIPSNAS</sequence>
<evidence type="ECO:0000313" key="27">
    <source>
        <dbReference type="EnsemblMetazoa" id="AMIN005632-PA"/>
    </source>
</evidence>
<evidence type="ECO:0000256" key="23">
    <source>
        <dbReference type="ARBA" id="ARBA00033274"/>
    </source>
</evidence>
<comment type="pathway">
    <text evidence="3">Lipid metabolism; C21-steroid hormone metabolism.</text>
</comment>
<evidence type="ECO:0000256" key="5">
    <source>
        <dbReference type="ARBA" id="ARBA00012764"/>
    </source>
</evidence>
<dbReference type="GO" id="GO:0020037">
    <property type="term" value="F:heme binding"/>
    <property type="evidence" value="ECO:0007669"/>
    <property type="project" value="InterPro"/>
</dbReference>
<keyword evidence="18" id="KW-1207">Sterol metabolism</keyword>
<dbReference type="InterPro" id="IPR036396">
    <property type="entry name" value="Cyt_P450_sf"/>
</dbReference>
<dbReference type="SUPFAM" id="SSF48264">
    <property type="entry name" value="Cytochrome P450"/>
    <property type="match status" value="1"/>
</dbReference>
<feature type="binding site" description="axial binding residue" evidence="25">
    <location>
        <position position="455"/>
    </location>
    <ligand>
        <name>heme</name>
        <dbReference type="ChEBI" id="CHEBI:30413"/>
    </ligand>
    <ligandPart>
        <name>Fe</name>
        <dbReference type="ChEBI" id="CHEBI:18248"/>
    </ligandPart>
</feature>
<dbReference type="PRINTS" id="PR00463">
    <property type="entry name" value="EP450I"/>
</dbReference>
<evidence type="ECO:0000256" key="15">
    <source>
        <dbReference type="ARBA" id="ARBA00023098"/>
    </source>
</evidence>
<dbReference type="InterPro" id="IPR050479">
    <property type="entry name" value="CYP11_CYP27_families"/>
</dbReference>
<evidence type="ECO:0000256" key="20">
    <source>
        <dbReference type="ARBA" id="ARBA00023250"/>
    </source>
</evidence>
<keyword evidence="13 25" id="KW-0408">Iron</keyword>
<keyword evidence="10" id="KW-0999">Mitochondrion inner membrane</keyword>
<evidence type="ECO:0000313" key="28">
    <source>
        <dbReference type="Proteomes" id="UP000075920"/>
    </source>
</evidence>
<evidence type="ECO:0000256" key="21">
    <source>
        <dbReference type="ARBA" id="ARBA00030343"/>
    </source>
</evidence>
<keyword evidence="15" id="KW-0443">Lipid metabolism</keyword>
<dbReference type="GO" id="GO:0004497">
    <property type="term" value="F:monooxygenase activity"/>
    <property type="evidence" value="ECO:0007669"/>
    <property type="project" value="UniProtKB-KW"/>
</dbReference>
<dbReference type="PRINTS" id="PR00385">
    <property type="entry name" value="P450"/>
</dbReference>